<sequence>MKMKKITTQAFLVLCLLLILLYLSFEVRVAEARRRHLVMVPKTQICTKPPPPCGASPSGSQVTGQMDKSGCKTIPRPPRGYLQCSQQKG</sequence>
<reference evidence="4" key="1">
    <citation type="journal article" date="2013" name="Nat. Genet.">
        <title>The Capsella rubella genome and the genomic consequences of rapid mating system evolution.</title>
        <authorList>
            <person name="Slotte T."/>
            <person name="Hazzouri K.M."/>
            <person name="Agren J.A."/>
            <person name="Koenig D."/>
            <person name="Maumus F."/>
            <person name="Guo Y.L."/>
            <person name="Steige K."/>
            <person name="Platts A.E."/>
            <person name="Escobar J.S."/>
            <person name="Newman L.K."/>
            <person name="Wang W."/>
            <person name="Mandakova T."/>
            <person name="Vello E."/>
            <person name="Smith L.M."/>
            <person name="Henz S.R."/>
            <person name="Steffen J."/>
            <person name="Takuno S."/>
            <person name="Brandvain Y."/>
            <person name="Coop G."/>
            <person name="Andolfatto P."/>
            <person name="Hu T.T."/>
            <person name="Blanchette M."/>
            <person name="Clark R.M."/>
            <person name="Quesneville H."/>
            <person name="Nordborg M."/>
            <person name="Gaut B.S."/>
            <person name="Lysak M.A."/>
            <person name="Jenkins J."/>
            <person name="Grimwood J."/>
            <person name="Chapman J."/>
            <person name="Prochnik S."/>
            <person name="Shu S."/>
            <person name="Rokhsar D."/>
            <person name="Schmutz J."/>
            <person name="Weigel D."/>
            <person name="Wright S.I."/>
        </authorList>
    </citation>
    <scope>NUCLEOTIDE SEQUENCE [LARGE SCALE GENOMIC DNA]</scope>
    <source>
        <strain evidence="4">cv. Monte Gargano</strain>
    </source>
</reference>
<keyword evidence="2" id="KW-0732">Signal</keyword>
<accession>R0FRX7</accession>
<feature type="chain" id="PRO_5004340721" evidence="2">
    <location>
        <begin position="33"/>
        <end position="89"/>
    </location>
</feature>
<feature type="signal peptide" evidence="2">
    <location>
        <begin position="1"/>
        <end position="32"/>
    </location>
</feature>
<dbReference type="Proteomes" id="UP000029121">
    <property type="component" value="Unassembled WGS sequence"/>
</dbReference>
<proteinExistence type="predicted"/>
<evidence type="ECO:0000313" key="3">
    <source>
        <dbReference type="EMBL" id="EOA25021.1"/>
    </source>
</evidence>
<evidence type="ECO:0000313" key="4">
    <source>
        <dbReference type="Proteomes" id="UP000029121"/>
    </source>
</evidence>
<gene>
    <name evidence="3" type="ORF">CARUB_v10018319mg</name>
</gene>
<evidence type="ECO:0000256" key="1">
    <source>
        <dbReference type="SAM" id="MobiDB-lite"/>
    </source>
</evidence>
<organism evidence="3 4">
    <name type="scientific">Capsella rubella</name>
    <dbReference type="NCBI Taxonomy" id="81985"/>
    <lineage>
        <taxon>Eukaryota</taxon>
        <taxon>Viridiplantae</taxon>
        <taxon>Streptophyta</taxon>
        <taxon>Embryophyta</taxon>
        <taxon>Tracheophyta</taxon>
        <taxon>Spermatophyta</taxon>
        <taxon>Magnoliopsida</taxon>
        <taxon>eudicotyledons</taxon>
        <taxon>Gunneridae</taxon>
        <taxon>Pentapetalae</taxon>
        <taxon>rosids</taxon>
        <taxon>malvids</taxon>
        <taxon>Brassicales</taxon>
        <taxon>Brassicaceae</taxon>
        <taxon>Camelineae</taxon>
        <taxon>Capsella</taxon>
    </lineage>
</organism>
<dbReference type="AlphaFoldDB" id="R0FRX7"/>
<keyword evidence="4" id="KW-1185">Reference proteome</keyword>
<protein>
    <submittedName>
        <fullName evidence="3">Uncharacterized protein</fullName>
    </submittedName>
</protein>
<evidence type="ECO:0000256" key="2">
    <source>
        <dbReference type="SAM" id="SignalP"/>
    </source>
</evidence>
<dbReference type="EMBL" id="KB870809">
    <property type="protein sequence ID" value="EOA25021.1"/>
    <property type="molecule type" value="Genomic_DNA"/>
</dbReference>
<name>R0FRX7_9BRAS</name>
<feature type="region of interest" description="Disordered" evidence="1">
    <location>
        <begin position="50"/>
        <end position="89"/>
    </location>
</feature>